<keyword evidence="2" id="KW-1185">Reference proteome</keyword>
<name>A0A3Q7FYF2_SOLLC</name>
<sequence length="64" mass="7359">MRVIAVLIAVRRREVRAWFKSHRMLVFIKVLLWVCDSMSRRCSSLSRFIIGAIESAVKGISPVL</sequence>
<reference evidence="1" key="2">
    <citation type="submission" date="2019-01" db="UniProtKB">
        <authorList>
            <consortium name="EnsemblPlants"/>
        </authorList>
    </citation>
    <scope>IDENTIFICATION</scope>
    <source>
        <strain evidence="1">cv. Heinz 1706</strain>
    </source>
</reference>
<dbReference type="InParanoid" id="A0A3Q7FYF2"/>
<proteinExistence type="predicted"/>
<dbReference type="Proteomes" id="UP000004994">
    <property type="component" value="Chromosome 4"/>
</dbReference>
<accession>A0A3Q7FYF2</accession>
<evidence type="ECO:0000313" key="2">
    <source>
        <dbReference type="Proteomes" id="UP000004994"/>
    </source>
</evidence>
<dbReference type="AlphaFoldDB" id="A0A3Q7FYF2"/>
<reference evidence="1" key="1">
    <citation type="journal article" date="2012" name="Nature">
        <title>The tomato genome sequence provides insights into fleshy fruit evolution.</title>
        <authorList>
            <consortium name="Tomato Genome Consortium"/>
        </authorList>
    </citation>
    <scope>NUCLEOTIDE SEQUENCE [LARGE SCALE GENOMIC DNA]</scope>
    <source>
        <strain evidence="1">cv. Heinz 1706</strain>
    </source>
</reference>
<protein>
    <submittedName>
        <fullName evidence="1">Uncharacterized protein</fullName>
    </submittedName>
</protein>
<organism evidence="1">
    <name type="scientific">Solanum lycopersicum</name>
    <name type="common">Tomato</name>
    <name type="synonym">Lycopersicon esculentum</name>
    <dbReference type="NCBI Taxonomy" id="4081"/>
    <lineage>
        <taxon>Eukaryota</taxon>
        <taxon>Viridiplantae</taxon>
        <taxon>Streptophyta</taxon>
        <taxon>Embryophyta</taxon>
        <taxon>Tracheophyta</taxon>
        <taxon>Spermatophyta</taxon>
        <taxon>Magnoliopsida</taxon>
        <taxon>eudicotyledons</taxon>
        <taxon>Gunneridae</taxon>
        <taxon>Pentapetalae</taxon>
        <taxon>asterids</taxon>
        <taxon>lamiids</taxon>
        <taxon>Solanales</taxon>
        <taxon>Solanaceae</taxon>
        <taxon>Solanoideae</taxon>
        <taxon>Solaneae</taxon>
        <taxon>Solanum</taxon>
        <taxon>Solanum subgen. Lycopersicon</taxon>
    </lineage>
</organism>
<dbReference type="Gramene" id="Solyc04g008885.1.1">
    <property type="protein sequence ID" value="Solyc04g008885.1.1"/>
    <property type="gene ID" value="Solyc04g008885.1"/>
</dbReference>
<evidence type="ECO:0000313" key="1">
    <source>
        <dbReference type="EnsemblPlants" id="Solyc04g008885.1.1"/>
    </source>
</evidence>
<dbReference type="EnsemblPlants" id="Solyc04g008885.1.1">
    <property type="protein sequence ID" value="Solyc04g008885.1.1"/>
    <property type="gene ID" value="Solyc04g008885.1"/>
</dbReference>